<protein>
    <submittedName>
        <fullName evidence="7">Tetratricopeptide repeat protein 19, mitochondrial</fullName>
    </submittedName>
</protein>
<name>A0A834BZI3_ORYME</name>
<keyword evidence="4" id="KW-0802">TPR repeat</keyword>
<keyword evidence="6" id="KW-0496">Mitochondrion</keyword>
<evidence type="ECO:0000256" key="2">
    <source>
        <dbReference type="ARBA" id="ARBA00008219"/>
    </source>
</evidence>
<dbReference type="Gene3D" id="1.25.40.10">
    <property type="entry name" value="Tetratricopeptide repeat domain"/>
    <property type="match status" value="2"/>
</dbReference>
<dbReference type="PANTHER" id="PTHR13143:SF6">
    <property type="entry name" value="TETRATRICOPEPTIDE REPEAT PROTEIN 19, MITOCHONDRIAL"/>
    <property type="match status" value="1"/>
</dbReference>
<keyword evidence="5" id="KW-0809">Transit peptide</keyword>
<dbReference type="InterPro" id="IPR011990">
    <property type="entry name" value="TPR-like_helical_dom_sf"/>
</dbReference>
<comment type="caution">
    <text evidence="7">The sequence shown here is derived from an EMBL/GenBank/DDBJ whole genome shotgun (WGS) entry which is preliminary data.</text>
</comment>
<dbReference type="Pfam" id="PF13176">
    <property type="entry name" value="TPR_7"/>
    <property type="match status" value="1"/>
</dbReference>
<dbReference type="InterPro" id="IPR019734">
    <property type="entry name" value="TPR_rpt"/>
</dbReference>
<comment type="similarity">
    <text evidence="2">Belongs to the TTC19 family.</text>
</comment>
<dbReference type="AlphaFoldDB" id="A0A834BZI3"/>
<sequence>MEADCGSLDIFEGPDCIQIKPEPDEDVEICSYPFLKKLSIKLTDCKTWLEGRDFLSLDDHPQLYKMAAYRAVRAVLCRSQSGFFGPAGLRRRCIAVQNFSVMSQPEAGARSTCLIARSTYGRFRRNVQTQAGVLWAALAFSLFSSSDEDKRDEAQRKEDDIVLLLKKAKLSMHRGQLQAASSFLHQAIALAHQTHNTQAIIYTYSLMANLAYVQGQLENAEKLFKAAMSFMLSGGTPEDDNAIVEMSLKLATIYAEMNKAELADHGFRFCTESLEAKLEKHKELPAEEKTEEEEALRKETRLLLGLCLDSRARYRASHHRLNQAREDYQNALNICRQEQGETHPQTLVLMSDLATILDLQGRHDEALVLIQQAVDQSRAAGHPEQHVLLGNMAGILLHTGRLEDSVRLYLEALSLARQAGDQEAVDSIQEGLQEVKKKRSQSKEEAAG</sequence>
<dbReference type="SUPFAM" id="SSF48452">
    <property type="entry name" value="TPR-like"/>
    <property type="match status" value="2"/>
</dbReference>
<dbReference type="Proteomes" id="UP000646548">
    <property type="component" value="Unassembled WGS sequence"/>
</dbReference>
<dbReference type="PANTHER" id="PTHR13143">
    <property type="entry name" value="TETRATRICOPEPTIDE REPEAT PROTEIN 19"/>
    <property type="match status" value="1"/>
</dbReference>
<dbReference type="GO" id="GO:0005743">
    <property type="term" value="C:mitochondrial inner membrane"/>
    <property type="evidence" value="ECO:0007669"/>
    <property type="project" value="TreeGrafter"/>
</dbReference>
<comment type="subcellular location">
    <subcellularLocation>
        <location evidence="1">Mitochondrion</location>
    </subcellularLocation>
</comment>
<keyword evidence="3" id="KW-0677">Repeat</keyword>
<dbReference type="SMART" id="SM00028">
    <property type="entry name" value="TPR"/>
    <property type="match status" value="5"/>
</dbReference>
<evidence type="ECO:0000256" key="1">
    <source>
        <dbReference type="ARBA" id="ARBA00004173"/>
    </source>
</evidence>
<reference evidence="7" key="1">
    <citation type="journal article" name="BMC Genomics">
        <title>Long-read sequencing and de novo genome assembly of marine medaka (Oryzias melastigma).</title>
        <authorList>
            <person name="Liang P."/>
            <person name="Saqib H.S.A."/>
            <person name="Ni X."/>
            <person name="Shen Y."/>
        </authorList>
    </citation>
    <scope>NUCLEOTIDE SEQUENCE</scope>
    <source>
        <strain evidence="7">Bigg-433</strain>
    </source>
</reference>
<evidence type="ECO:0000313" key="8">
    <source>
        <dbReference type="Proteomes" id="UP000646548"/>
    </source>
</evidence>
<accession>A0A834BZI3</accession>
<evidence type="ECO:0000256" key="3">
    <source>
        <dbReference type="ARBA" id="ARBA00022737"/>
    </source>
</evidence>
<dbReference type="InterPro" id="IPR040395">
    <property type="entry name" value="TTC19"/>
</dbReference>
<dbReference type="EMBL" id="WKFB01000527">
    <property type="protein sequence ID" value="KAF6720237.1"/>
    <property type="molecule type" value="Genomic_DNA"/>
</dbReference>
<proteinExistence type="inferred from homology"/>
<dbReference type="GO" id="GO:0034551">
    <property type="term" value="P:mitochondrial respiratory chain complex III assembly"/>
    <property type="evidence" value="ECO:0007669"/>
    <property type="project" value="InterPro"/>
</dbReference>
<gene>
    <name evidence="7" type="ORF">FQA47_002718</name>
</gene>
<evidence type="ECO:0000256" key="4">
    <source>
        <dbReference type="ARBA" id="ARBA00022803"/>
    </source>
</evidence>
<evidence type="ECO:0000256" key="5">
    <source>
        <dbReference type="ARBA" id="ARBA00022946"/>
    </source>
</evidence>
<dbReference type="Pfam" id="PF13424">
    <property type="entry name" value="TPR_12"/>
    <property type="match status" value="1"/>
</dbReference>
<organism evidence="7 8">
    <name type="scientific">Oryzias melastigma</name>
    <name type="common">Marine medaka</name>
    <dbReference type="NCBI Taxonomy" id="30732"/>
    <lineage>
        <taxon>Eukaryota</taxon>
        <taxon>Metazoa</taxon>
        <taxon>Chordata</taxon>
        <taxon>Craniata</taxon>
        <taxon>Vertebrata</taxon>
        <taxon>Euteleostomi</taxon>
        <taxon>Actinopterygii</taxon>
        <taxon>Neopterygii</taxon>
        <taxon>Teleostei</taxon>
        <taxon>Neoteleostei</taxon>
        <taxon>Acanthomorphata</taxon>
        <taxon>Ovalentaria</taxon>
        <taxon>Atherinomorphae</taxon>
        <taxon>Beloniformes</taxon>
        <taxon>Adrianichthyidae</taxon>
        <taxon>Oryziinae</taxon>
        <taxon>Oryzias</taxon>
    </lineage>
</organism>
<evidence type="ECO:0000313" key="7">
    <source>
        <dbReference type="EMBL" id="KAF6720237.1"/>
    </source>
</evidence>
<evidence type="ECO:0000256" key="6">
    <source>
        <dbReference type="ARBA" id="ARBA00023128"/>
    </source>
</evidence>